<evidence type="ECO:0000313" key="2">
    <source>
        <dbReference type="EMBL" id="QCO07494.1"/>
    </source>
</evidence>
<dbReference type="PANTHER" id="PTHR32114:SF2">
    <property type="entry name" value="ABC TRANSPORTER ABCH.3"/>
    <property type="match status" value="1"/>
</dbReference>
<name>A0A4D8QCP6_AZOBR</name>
<dbReference type="PANTHER" id="PTHR32114">
    <property type="entry name" value="ABC TRANSPORTER ABCH.3"/>
    <property type="match status" value="1"/>
</dbReference>
<dbReference type="Proteomes" id="UP000298596">
    <property type="component" value="Plasmid p7"/>
</dbReference>
<reference evidence="2 3" key="1">
    <citation type="submission" date="2018-09" db="EMBL/GenBank/DDBJ databases">
        <title>Whole genome based analysis of evolution and adaptive divergence in Indian and Brazilian strains of Azospirillum brasilense.</title>
        <authorList>
            <person name="Singh C."/>
            <person name="Tripathi A.K."/>
        </authorList>
    </citation>
    <scope>NUCLEOTIDE SEQUENCE [LARGE SCALE GENOMIC DNA]</scope>
    <source>
        <strain evidence="2 3">MTCC4036</strain>
        <plasmid evidence="2 3">p7</plasmid>
    </source>
</reference>
<proteinExistence type="predicted"/>
<geneLocation type="plasmid" evidence="2 3">
    <name>p7</name>
</geneLocation>
<sequence>MRIQELSAEWFRGAADTITLSTDNKSVVVYGPNGAGKSTFVDGLEYLLCSGKIAHLGHEYSGRRLENAIINTHCPAGASRRFTVKLDGGFEVAAELAANGAARFLGNDALEGWGKGWSILRQDEVSAFVHSSKGDKYSALLPLLGLEPIENVAANLRSISNRVREEAGLERLRAQLRQLTQEWETAFPGVATASVGGLIKDLHRKYLPEQEVPPTLPETLAALRSSISERIAGLDAEGACHFHLKVAHEADLRSRLSEAAAASDQAAKLAEPLLEERLAILRSAAMFGGKLTDEGLIHCPACGREIDASEFKEHVSLEATRLEGALKAFESRRLAFGRLASALVTAIGALSRKEVAIWRLAPEQEVVFKNLEALLSFDAECLREGAAAPELERLGGNLHPLAAHLEQCVKAVPPSVEQVVTDQKMVNAAASHATRRACASKITMVEDLLAFLGQVEAEVRAEIRQRTEVLIDSISTDLRRMWLLLHPDEAIDEVRLYQPDGNKAIDIALRFHGKNQLSPRLTLSEGHRNSLGLCIFFALAKKGGQNFPLVLDDVVTSFDREHRSFVADLLMQEFPDTQILLLTHDHDWYVELKRRLPGNRWMTKTLLPWSDPATGIRWDGKPHGLGASRVLVEVDTMAAANRARAVMDVEMAVIADRLAIPVPFIRGARNDLRGALDLVQRFRSRAQSRFKKRNTKGNYEGLSDPADLAKAAEDWLVTYGNAGSHGRVLTNLEVGRLIDACDAFLSAFECASCKTTVWHATDTGRTHLRCDCGEIRWNL</sequence>
<protein>
    <recommendedName>
        <fullName evidence="1">RecF/RecN/SMC N-terminal domain-containing protein</fullName>
    </recommendedName>
</protein>
<dbReference type="Pfam" id="PF02463">
    <property type="entry name" value="SMC_N"/>
    <property type="match status" value="1"/>
</dbReference>
<dbReference type="Gene3D" id="3.40.50.300">
    <property type="entry name" value="P-loop containing nucleotide triphosphate hydrolases"/>
    <property type="match status" value="2"/>
</dbReference>
<accession>A0A4D8QCP6</accession>
<evidence type="ECO:0000313" key="3">
    <source>
        <dbReference type="Proteomes" id="UP000298596"/>
    </source>
</evidence>
<dbReference type="SUPFAM" id="SSF52540">
    <property type="entry name" value="P-loop containing nucleoside triphosphate hydrolases"/>
    <property type="match status" value="1"/>
</dbReference>
<feature type="domain" description="RecF/RecN/SMC N-terminal" evidence="1">
    <location>
        <begin position="3"/>
        <end position="590"/>
    </location>
</feature>
<organism evidence="2 3">
    <name type="scientific">Azospirillum brasilense</name>
    <dbReference type="NCBI Taxonomy" id="192"/>
    <lineage>
        <taxon>Bacteria</taxon>
        <taxon>Pseudomonadati</taxon>
        <taxon>Pseudomonadota</taxon>
        <taxon>Alphaproteobacteria</taxon>
        <taxon>Rhodospirillales</taxon>
        <taxon>Azospirillaceae</taxon>
        <taxon>Azospirillum</taxon>
    </lineage>
</organism>
<gene>
    <name evidence="2" type="ORF">D3867_37045</name>
</gene>
<dbReference type="EMBL" id="CP032337">
    <property type="protein sequence ID" value="QCO07494.1"/>
    <property type="molecule type" value="Genomic_DNA"/>
</dbReference>
<dbReference type="InterPro" id="IPR003395">
    <property type="entry name" value="RecF/RecN/SMC_N"/>
</dbReference>
<keyword evidence="2" id="KW-0614">Plasmid</keyword>
<dbReference type="AlphaFoldDB" id="A0A4D8QCP6"/>
<dbReference type="InterPro" id="IPR027417">
    <property type="entry name" value="P-loop_NTPase"/>
</dbReference>
<evidence type="ECO:0000259" key="1">
    <source>
        <dbReference type="Pfam" id="PF02463"/>
    </source>
</evidence>